<dbReference type="Pfam" id="PF01546">
    <property type="entry name" value="Peptidase_M20"/>
    <property type="match status" value="1"/>
</dbReference>
<keyword evidence="3" id="KW-0378">Hydrolase</keyword>
<dbReference type="InterPro" id="IPR001261">
    <property type="entry name" value="ArgE/DapE_CS"/>
</dbReference>
<reference evidence="7 8" key="1">
    <citation type="submission" date="2019-02" db="EMBL/GenBank/DDBJ databases">
        <authorList>
            <person name="Goldberg S.R."/>
            <person name="Haltli B.A."/>
            <person name="Correa H."/>
            <person name="Russell K.G."/>
        </authorList>
    </citation>
    <scope>NUCLEOTIDE SEQUENCE [LARGE SCALE GENOMIC DNA]</scope>
    <source>
        <strain evidence="7 8">JCM 16186</strain>
    </source>
</reference>
<dbReference type="EMBL" id="SMLW01000595">
    <property type="protein sequence ID" value="MTI26728.1"/>
    <property type="molecule type" value="Genomic_DNA"/>
</dbReference>
<accession>A0ABW9RRW6</accession>
<evidence type="ECO:0000313" key="7">
    <source>
        <dbReference type="EMBL" id="MTI26728.1"/>
    </source>
</evidence>
<evidence type="ECO:0000256" key="4">
    <source>
        <dbReference type="ARBA" id="ARBA00022833"/>
    </source>
</evidence>
<dbReference type="InterPro" id="IPR002933">
    <property type="entry name" value="Peptidase_M20"/>
</dbReference>
<dbReference type="InterPro" id="IPR050072">
    <property type="entry name" value="Peptidase_M20A"/>
</dbReference>
<evidence type="ECO:0000256" key="5">
    <source>
        <dbReference type="ARBA" id="ARBA00023285"/>
    </source>
</evidence>
<name>A0ABW9RRW6_9BACT</name>
<dbReference type="PANTHER" id="PTHR43808">
    <property type="entry name" value="ACETYLORNITHINE DEACETYLASE"/>
    <property type="match status" value="1"/>
</dbReference>
<dbReference type="Gene3D" id="3.30.70.360">
    <property type="match status" value="1"/>
</dbReference>
<feature type="domain" description="Peptidase M20 dimerisation" evidence="6">
    <location>
        <begin position="166"/>
        <end position="262"/>
    </location>
</feature>
<proteinExistence type="predicted"/>
<protein>
    <submittedName>
        <fullName evidence="7">M20/M25/M40 family metallo-hydrolase</fullName>
    </submittedName>
</protein>
<dbReference type="PANTHER" id="PTHR43808:SF31">
    <property type="entry name" value="N-ACETYL-L-CITRULLINE DEACETYLASE"/>
    <property type="match status" value="1"/>
</dbReference>
<evidence type="ECO:0000313" key="8">
    <source>
        <dbReference type="Proteomes" id="UP000798808"/>
    </source>
</evidence>
<evidence type="ECO:0000256" key="1">
    <source>
        <dbReference type="ARBA" id="ARBA00001947"/>
    </source>
</evidence>
<dbReference type="SUPFAM" id="SSF55031">
    <property type="entry name" value="Bacterial exopeptidase dimerisation domain"/>
    <property type="match status" value="1"/>
</dbReference>
<sequence>MNYTQEAISLLKKLITIPSLSREEEATADAIATFLEQYGVAVVRSGNNVWARNKFYDPRKPTILLNSHHDTVKPNAGYTRDPFAAEVVDGKLFGLGSNDAGGPLVSLIATFLTFYENENLTHNLILAATAEEEISGKGGIESILHDLGQVELAIVGEPTLMQMAVSEKGLLVLDCTAKGKAGHAARNEGENAIYKAIKDISWFENFQFPKVSETLGPIHMNVTQVQAGSQHNVVPDTCSFVVDIRVTDAYSHEDILEIIEAHTSCDVKARSTRLKPSGIDKNHPVVTLAKEMGIETYGSPTLSDQALIPFPSIKMGPGDSARSHTADEFIYIKEIEEGVRGYRKLLGRLVRK</sequence>
<dbReference type="CDD" id="cd05651">
    <property type="entry name" value="M20_ArgE_DapE-like"/>
    <property type="match status" value="1"/>
</dbReference>
<organism evidence="7 8">
    <name type="scientific">Fulvivirga kasyanovii</name>
    <dbReference type="NCBI Taxonomy" id="396812"/>
    <lineage>
        <taxon>Bacteria</taxon>
        <taxon>Pseudomonadati</taxon>
        <taxon>Bacteroidota</taxon>
        <taxon>Cytophagia</taxon>
        <taxon>Cytophagales</taxon>
        <taxon>Fulvivirgaceae</taxon>
        <taxon>Fulvivirga</taxon>
    </lineage>
</organism>
<dbReference type="RefSeq" id="WP_155173738.1">
    <property type="nucleotide sequence ID" value="NZ_BAAAFL010000015.1"/>
</dbReference>
<keyword evidence="2" id="KW-0479">Metal-binding</keyword>
<evidence type="ECO:0000256" key="3">
    <source>
        <dbReference type="ARBA" id="ARBA00022801"/>
    </source>
</evidence>
<dbReference type="PROSITE" id="PS00758">
    <property type="entry name" value="ARGE_DAPE_CPG2_1"/>
    <property type="match status" value="1"/>
</dbReference>
<dbReference type="Pfam" id="PF07687">
    <property type="entry name" value="M20_dimer"/>
    <property type="match status" value="1"/>
</dbReference>
<comment type="cofactor">
    <cofactor evidence="1">
        <name>Zn(2+)</name>
        <dbReference type="ChEBI" id="CHEBI:29105"/>
    </cofactor>
</comment>
<keyword evidence="5" id="KW-0170">Cobalt</keyword>
<dbReference type="InterPro" id="IPR011650">
    <property type="entry name" value="Peptidase_M20_dimer"/>
</dbReference>
<dbReference type="Gene3D" id="3.40.630.10">
    <property type="entry name" value="Zn peptidases"/>
    <property type="match status" value="1"/>
</dbReference>
<evidence type="ECO:0000259" key="6">
    <source>
        <dbReference type="Pfam" id="PF07687"/>
    </source>
</evidence>
<dbReference type="InterPro" id="IPR036264">
    <property type="entry name" value="Bact_exopeptidase_dim_dom"/>
</dbReference>
<gene>
    <name evidence="7" type="ORF">E1163_17370</name>
</gene>
<evidence type="ECO:0000256" key="2">
    <source>
        <dbReference type="ARBA" id="ARBA00022723"/>
    </source>
</evidence>
<dbReference type="SUPFAM" id="SSF53187">
    <property type="entry name" value="Zn-dependent exopeptidases"/>
    <property type="match status" value="1"/>
</dbReference>
<keyword evidence="8" id="KW-1185">Reference proteome</keyword>
<dbReference type="Proteomes" id="UP000798808">
    <property type="component" value="Unassembled WGS sequence"/>
</dbReference>
<comment type="caution">
    <text evidence="7">The sequence shown here is derived from an EMBL/GenBank/DDBJ whole genome shotgun (WGS) entry which is preliminary data.</text>
</comment>
<keyword evidence="4" id="KW-0862">Zinc</keyword>